<reference evidence="7 8" key="1">
    <citation type="submission" date="2011-12" db="EMBL/GenBank/DDBJ databases">
        <title>The complete genome of Niastella koreensis GR20-10.</title>
        <authorList>
            <consortium name="US DOE Joint Genome Institute (JGI-PGF)"/>
            <person name="Lucas S."/>
            <person name="Han J."/>
            <person name="Lapidus A."/>
            <person name="Bruce D."/>
            <person name="Goodwin L."/>
            <person name="Pitluck S."/>
            <person name="Peters L."/>
            <person name="Kyrpides N."/>
            <person name="Mavromatis K."/>
            <person name="Ivanova N."/>
            <person name="Mikhailova N."/>
            <person name="Davenport K."/>
            <person name="Saunders E."/>
            <person name="Detter J.C."/>
            <person name="Tapia R."/>
            <person name="Han C."/>
            <person name="Land M."/>
            <person name="Hauser L."/>
            <person name="Markowitz V."/>
            <person name="Cheng J.-F."/>
            <person name="Hugenholtz P."/>
            <person name="Woyke T."/>
            <person name="Wu D."/>
            <person name="Tindall B."/>
            <person name="Pomrenke H."/>
            <person name="Brambilla E."/>
            <person name="Klenk H.-P."/>
            <person name="Eisen J.A."/>
        </authorList>
    </citation>
    <scope>NUCLEOTIDE SEQUENCE [LARGE SCALE GENOMIC DNA]</scope>
    <source>
        <strain evidence="8">DSM 17620 / KACC 11465 / NBRC 106392 / GR20-10</strain>
    </source>
</reference>
<dbReference type="GO" id="GO:0006352">
    <property type="term" value="P:DNA-templated transcription initiation"/>
    <property type="evidence" value="ECO:0007669"/>
    <property type="project" value="InterPro"/>
</dbReference>
<comment type="similarity">
    <text evidence="1">Belongs to the sigma-70 factor family. ECF subfamily.</text>
</comment>
<dbReference type="STRING" id="700598.Niako_4162"/>
<evidence type="ECO:0000259" key="5">
    <source>
        <dbReference type="Pfam" id="PF04542"/>
    </source>
</evidence>
<dbReference type="InterPro" id="IPR014284">
    <property type="entry name" value="RNA_pol_sigma-70_dom"/>
</dbReference>
<dbReference type="InterPro" id="IPR007627">
    <property type="entry name" value="RNA_pol_sigma70_r2"/>
</dbReference>
<feature type="domain" description="RNA polymerase sigma factor 70 region 4 type 2" evidence="6">
    <location>
        <begin position="126"/>
        <end position="174"/>
    </location>
</feature>
<dbReference type="EMBL" id="CP003178">
    <property type="protein sequence ID" value="AEW00436.1"/>
    <property type="molecule type" value="Genomic_DNA"/>
</dbReference>
<dbReference type="NCBIfam" id="TIGR02985">
    <property type="entry name" value="Sig70_bacteroi1"/>
    <property type="match status" value="1"/>
</dbReference>
<keyword evidence="3" id="KW-0731">Sigma factor</keyword>
<dbReference type="AlphaFoldDB" id="G8TDI6"/>
<dbReference type="InterPro" id="IPR013249">
    <property type="entry name" value="RNA_pol_sigma70_r4_t2"/>
</dbReference>
<dbReference type="GO" id="GO:0016987">
    <property type="term" value="F:sigma factor activity"/>
    <property type="evidence" value="ECO:0007669"/>
    <property type="project" value="UniProtKB-KW"/>
</dbReference>
<dbReference type="InterPro" id="IPR013324">
    <property type="entry name" value="RNA_pol_sigma_r3/r4-like"/>
</dbReference>
<dbReference type="Pfam" id="PF04542">
    <property type="entry name" value="Sigma70_r2"/>
    <property type="match status" value="1"/>
</dbReference>
<feature type="domain" description="RNA polymerase sigma-70 region 2" evidence="5">
    <location>
        <begin position="28"/>
        <end position="91"/>
    </location>
</feature>
<dbReference type="KEGG" id="nko:Niako_4162"/>
<protein>
    <submittedName>
        <fullName evidence="7">RNA polymerase, sigma-24 subunit, ECF subfamily</fullName>
    </submittedName>
</protein>
<sequence>MPTELSNSEKGLLLQIIDGDADAFAEVYDLYKDRIFAFAFTLTKSKEIAEEATQEVFIKLWERRNQIDTNYPLTPYIKKITYNYIISFFRKVKLDRQLQQNLYNNMEALRNTNEDELLQKELNKLYQQAIEQLPRQKRTAYILSREQHLSYEEIALQMGISKNTVRNHMTEAIQFIRNYITNHTDLACLILAFCLHAKGRG</sequence>
<dbReference type="Gene3D" id="1.10.10.10">
    <property type="entry name" value="Winged helix-like DNA-binding domain superfamily/Winged helix DNA-binding domain"/>
    <property type="match status" value="1"/>
</dbReference>
<dbReference type="PANTHER" id="PTHR43133">
    <property type="entry name" value="RNA POLYMERASE ECF-TYPE SIGMA FACTO"/>
    <property type="match status" value="1"/>
</dbReference>
<dbReference type="eggNOG" id="COG1595">
    <property type="taxonomic scope" value="Bacteria"/>
</dbReference>
<gene>
    <name evidence="7" type="ordered locus">Niako_4162</name>
</gene>
<keyword evidence="2" id="KW-0805">Transcription regulation</keyword>
<dbReference type="InterPro" id="IPR014327">
    <property type="entry name" value="RNA_pol_sigma70_bacteroid"/>
</dbReference>
<dbReference type="RefSeq" id="WP_014220348.1">
    <property type="nucleotide sequence ID" value="NC_016609.1"/>
</dbReference>
<evidence type="ECO:0000256" key="3">
    <source>
        <dbReference type="ARBA" id="ARBA00023082"/>
    </source>
</evidence>
<evidence type="ECO:0000259" key="6">
    <source>
        <dbReference type="Pfam" id="PF08281"/>
    </source>
</evidence>
<dbReference type="Gene3D" id="1.10.1740.10">
    <property type="match status" value="1"/>
</dbReference>
<evidence type="ECO:0000256" key="4">
    <source>
        <dbReference type="ARBA" id="ARBA00023163"/>
    </source>
</evidence>
<dbReference type="InterPro" id="IPR013325">
    <property type="entry name" value="RNA_pol_sigma_r2"/>
</dbReference>
<keyword evidence="4" id="KW-0804">Transcription</keyword>
<evidence type="ECO:0000313" key="7">
    <source>
        <dbReference type="EMBL" id="AEW00436.1"/>
    </source>
</evidence>
<evidence type="ECO:0000256" key="1">
    <source>
        <dbReference type="ARBA" id="ARBA00010641"/>
    </source>
</evidence>
<dbReference type="PANTHER" id="PTHR43133:SF46">
    <property type="entry name" value="RNA POLYMERASE SIGMA-70 FACTOR ECF SUBFAMILY"/>
    <property type="match status" value="1"/>
</dbReference>
<evidence type="ECO:0000256" key="2">
    <source>
        <dbReference type="ARBA" id="ARBA00023015"/>
    </source>
</evidence>
<dbReference type="Pfam" id="PF08281">
    <property type="entry name" value="Sigma70_r4_2"/>
    <property type="match status" value="1"/>
</dbReference>
<name>G8TDI6_NIAKG</name>
<dbReference type="Proteomes" id="UP000005438">
    <property type="component" value="Chromosome"/>
</dbReference>
<dbReference type="SUPFAM" id="SSF88946">
    <property type="entry name" value="Sigma2 domain of RNA polymerase sigma factors"/>
    <property type="match status" value="1"/>
</dbReference>
<organism evidence="7 8">
    <name type="scientific">Niastella koreensis (strain DSM 17620 / KACC 11465 / NBRC 106392 / GR20-10)</name>
    <dbReference type="NCBI Taxonomy" id="700598"/>
    <lineage>
        <taxon>Bacteria</taxon>
        <taxon>Pseudomonadati</taxon>
        <taxon>Bacteroidota</taxon>
        <taxon>Chitinophagia</taxon>
        <taxon>Chitinophagales</taxon>
        <taxon>Chitinophagaceae</taxon>
        <taxon>Niastella</taxon>
    </lineage>
</organism>
<dbReference type="InterPro" id="IPR039425">
    <property type="entry name" value="RNA_pol_sigma-70-like"/>
</dbReference>
<dbReference type="SUPFAM" id="SSF88659">
    <property type="entry name" value="Sigma3 and sigma4 domains of RNA polymerase sigma factors"/>
    <property type="match status" value="1"/>
</dbReference>
<accession>G8TDI6</accession>
<proteinExistence type="inferred from homology"/>
<dbReference type="NCBIfam" id="TIGR02937">
    <property type="entry name" value="sigma70-ECF"/>
    <property type="match status" value="1"/>
</dbReference>
<dbReference type="HOGENOM" id="CLU_047691_4_1_10"/>
<dbReference type="GO" id="GO:0003677">
    <property type="term" value="F:DNA binding"/>
    <property type="evidence" value="ECO:0007669"/>
    <property type="project" value="InterPro"/>
</dbReference>
<evidence type="ECO:0000313" key="8">
    <source>
        <dbReference type="Proteomes" id="UP000005438"/>
    </source>
</evidence>
<dbReference type="InterPro" id="IPR036388">
    <property type="entry name" value="WH-like_DNA-bd_sf"/>
</dbReference>